<dbReference type="InterPro" id="IPR029069">
    <property type="entry name" value="HotDog_dom_sf"/>
</dbReference>
<feature type="domain" description="MaoC-like" evidence="3">
    <location>
        <begin position="245"/>
        <end position="332"/>
    </location>
</feature>
<dbReference type="Proteomes" id="UP000219565">
    <property type="component" value="Unassembled WGS sequence"/>
</dbReference>
<dbReference type="STRING" id="1379680.GCA_001612615_00352"/>
<sequence length="368" mass="39370">MLMLQRTLREHAAARSKGMTLHIDAPSAAEQAAALVGRHFRLADHYEVGREKIREFAQAVQDYHPAHWSEDAAASLGYAGLVAPLTFPAIVWLQMQRTLFETELTGYDVSQVLHTEQRVRVHRPIVAGDELVSECTFESFRQFGEMDLLVIRNLLSDGQGRPLQTTSSTVVAQTGVELDGDLAAAVAGVMMSGHGLGVRGGAARQHCAARLTERAAAAPDALDDSDRRGPIRFEELRVGDELPAHEVALSRGDLVNYAGVSGDTNPIHFSDEVAGAVGLPDVVAHGLLTMGLGAGYLTSWLGDPGAVVDYGVRFAGFAPVPADRNSTIEFSGRVKELDTARRAATVRVGATCGARKLFGRGSARVLLA</sequence>
<evidence type="ECO:0000256" key="2">
    <source>
        <dbReference type="HAMAP-Rule" id="MF_00799"/>
    </source>
</evidence>
<feature type="domain" description="FAS1-like dehydratase" evidence="4">
    <location>
        <begin position="34"/>
        <end position="165"/>
    </location>
</feature>
<gene>
    <name evidence="5" type="ORF">SAMN04244553_0673</name>
</gene>
<dbReference type="PANTHER" id="PTHR43841">
    <property type="entry name" value="3-HYDROXYACYL-THIOESTER DEHYDRATASE HTDX-RELATED"/>
    <property type="match status" value="1"/>
</dbReference>
<dbReference type="InterPro" id="IPR016709">
    <property type="entry name" value="HadA-like"/>
</dbReference>
<protein>
    <recommendedName>
        <fullName evidence="2">UPF0336 protein SAMN04244553_0673</fullName>
    </recommendedName>
</protein>
<dbReference type="HAMAP" id="MF_00799">
    <property type="entry name" value="UPF0336"/>
    <property type="match status" value="1"/>
</dbReference>
<comment type="similarity">
    <text evidence="1">Belongs to the enoyl-CoA hydratase/isomerase family.</text>
</comment>
<evidence type="ECO:0000313" key="5">
    <source>
        <dbReference type="EMBL" id="SNY76265.1"/>
    </source>
</evidence>
<dbReference type="Pfam" id="PF13452">
    <property type="entry name" value="FAS1_DH_region"/>
    <property type="match status" value="1"/>
</dbReference>
<dbReference type="CDD" id="cd03453">
    <property type="entry name" value="SAV4209_like"/>
    <property type="match status" value="1"/>
</dbReference>
<evidence type="ECO:0000256" key="1">
    <source>
        <dbReference type="ARBA" id="ARBA00005254"/>
    </source>
</evidence>
<comment type="similarity">
    <text evidence="2">Belongs to the UPF0336 family.</text>
</comment>
<evidence type="ECO:0000313" key="6">
    <source>
        <dbReference type="Proteomes" id="UP000219565"/>
    </source>
</evidence>
<keyword evidence="6" id="KW-1185">Reference proteome</keyword>
<dbReference type="PANTHER" id="PTHR43841:SF3">
    <property type="entry name" value="(3R)-HYDROXYACYL-ACP DEHYDRATASE SUBUNIT HADB"/>
    <property type="match status" value="1"/>
</dbReference>
<dbReference type="CDD" id="cd03441">
    <property type="entry name" value="R_hydratase_like"/>
    <property type="match status" value="1"/>
</dbReference>
<accession>A0A285KUG6</accession>
<evidence type="ECO:0000259" key="4">
    <source>
        <dbReference type="Pfam" id="PF13452"/>
    </source>
</evidence>
<dbReference type="Gene3D" id="3.10.129.10">
    <property type="entry name" value="Hotdog Thioesterase"/>
    <property type="match status" value="2"/>
</dbReference>
<organism evidence="5 6">
    <name type="scientific">Nocardia amikacinitolerans</name>
    <dbReference type="NCBI Taxonomy" id="756689"/>
    <lineage>
        <taxon>Bacteria</taxon>
        <taxon>Bacillati</taxon>
        <taxon>Actinomycetota</taxon>
        <taxon>Actinomycetes</taxon>
        <taxon>Mycobacteriales</taxon>
        <taxon>Nocardiaceae</taxon>
        <taxon>Nocardia</taxon>
    </lineage>
</organism>
<dbReference type="AlphaFoldDB" id="A0A285KUG6"/>
<dbReference type="SUPFAM" id="SSF54637">
    <property type="entry name" value="Thioesterase/thiol ester dehydrase-isomerase"/>
    <property type="match status" value="2"/>
</dbReference>
<evidence type="ECO:0000259" key="3">
    <source>
        <dbReference type="Pfam" id="PF01575"/>
    </source>
</evidence>
<dbReference type="EMBL" id="OBEG01000001">
    <property type="protein sequence ID" value="SNY76265.1"/>
    <property type="molecule type" value="Genomic_DNA"/>
</dbReference>
<dbReference type="NCBIfam" id="NF040620">
    <property type="entry name" value="fused_HadA_HadB"/>
    <property type="match status" value="1"/>
</dbReference>
<dbReference type="InterPro" id="IPR002539">
    <property type="entry name" value="MaoC-like_dom"/>
</dbReference>
<dbReference type="InterPro" id="IPR039569">
    <property type="entry name" value="FAS1-like_DH_region"/>
</dbReference>
<name>A0A285KUG6_9NOCA</name>
<reference evidence="5 6" key="1">
    <citation type="submission" date="2017-09" db="EMBL/GenBank/DDBJ databases">
        <authorList>
            <person name="Ehlers B."/>
            <person name="Leendertz F.H."/>
        </authorList>
    </citation>
    <scope>NUCLEOTIDE SEQUENCE [LARGE SCALE GENOMIC DNA]</scope>
    <source>
        <strain evidence="5 6">DSM 45537</strain>
    </source>
</reference>
<dbReference type="Pfam" id="PF01575">
    <property type="entry name" value="MaoC_dehydratas"/>
    <property type="match status" value="1"/>
</dbReference>
<proteinExistence type="inferred from homology"/>